<dbReference type="InterPro" id="IPR036047">
    <property type="entry name" value="F-box-like_dom_sf"/>
</dbReference>
<dbReference type="EMBL" id="CM000884">
    <property type="protein sequence ID" value="PNT61019.1"/>
    <property type="molecule type" value="Genomic_DNA"/>
</dbReference>
<evidence type="ECO:0000259" key="1">
    <source>
        <dbReference type="Pfam" id="PF08387"/>
    </source>
</evidence>
<dbReference type="InterPro" id="IPR032675">
    <property type="entry name" value="LRR_dom_sf"/>
</dbReference>
<dbReference type="InterPro" id="IPR006566">
    <property type="entry name" value="FBD"/>
</dbReference>
<name>A0A2K2CG71_BRADI</name>
<dbReference type="OrthoDB" id="614244at2759"/>
<dbReference type="Gramene" id="PNT61019">
    <property type="protein sequence ID" value="PNT61019"/>
    <property type="gene ID" value="BRADI_5g09147v3"/>
</dbReference>
<dbReference type="Pfam" id="PF08387">
    <property type="entry name" value="FBD"/>
    <property type="match status" value="1"/>
</dbReference>
<dbReference type="Pfam" id="PF24758">
    <property type="entry name" value="LRR_At5g56370"/>
    <property type="match status" value="1"/>
</dbReference>
<reference evidence="4" key="3">
    <citation type="submission" date="2018-08" db="UniProtKB">
        <authorList>
            <consortium name="EnsemblPlants"/>
        </authorList>
    </citation>
    <scope>IDENTIFICATION</scope>
    <source>
        <strain evidence="4">cv. Bd21</strain>
    </source>
</reference>
<organism evidence="3">
    <name type="scientific">Brachypodium distachyon</name>
    <name type="common">Purple false brome</name>
    <name type="synonym">Trachynia distachya</name>
    <dbReference type="NCBI Taxonomy" id="15368"/>
    <lineage>
        <taxon>Eukaryota</taxon>
        <taxon>Viridiplantae</taxon>
        <taxon>Streptophyta</taxon>
        <taxon>Embryophyta</taxon>
        <taxon>Tracheophyta</taxon>
        <taxon>Spermatophyta</taxon>
        <taxon>Magnoliopsida</taxon>
        <taxon>Liliopsida</taxon>
        <taxon>Poales</taxon>
        <taxon>Poaceae</taxon>
        <taxon>BOP clade</taxon>
        <taxon>Pooideae</taxon>
        <taxon>Stipodae</taxon>
        <taxon>Brachypodieae</taxon>
        <taxon>Brachypodium</taxon>
    </lineage>
</organism>
<dbReference type="ExpressionAtlas" id="A0A2K2CG71">
    <property type="expression patterns" value="baseline"/>
</dbReference>
<dbReference type="PANTHER" id="PTHR32141:SF74">
    <property type="entry name" value="OS04G0409100 PROTEIN"/>
    <property type="match status" value="1"/>
</dbReference>
<dbReference type="SUPFAM" id="SSF81383">
    <property type="entry name" value="F-box domain"/>
    <property type="match status" value="1"/>
</dbReference>
<dbReference type="SUPFAM" id="SSF52047">
    <property type="entry name" value="RNI-like"/>
    <property type="match status" value="1"/>
</dbReference>
<dbReference type="InterPro" id="IPR055302">
    <property type="entry name" value="F-box_dom-containing"/>
</dbReference>
<dbReference type="EnsemblPlants" id="PNT61019">
    <property type="protein sequence ID" value="PNT61019"/>
    <property type="gene ID" value="BRADI_5g09147v3"/>
</dbReference>
<proteinExistence type="predicted"/>
<evidence type="ECO:0000313" key="4">
    <source>
        <dbReference type="EnsemblPlants" id="PNT61019"/>
    </source>
</evidence>
<evidence type="ECO:0000313" key="5">
    <source>
        <dbReference type="Proteomes" id="UP000008810"/>
    </source>
</evidence>
<reference evidence="3 4" key="1">
    <citation type="journal article" date="2010" name="Nature">
        <title>Genome sequencing and analysis of the model grass Brachypodium distachyon.</title>
        <authorList>
            <consortium name="International Brachypodium Initiative"/>
        </authorList>
    </citation>
    <scope>NUCLEOTIDE SEQUENCE [LARGE SCALE GENOMIC DNA]</scope>
    <source>
        <strain evidence="3">Bd21</strain>
        <strain evidence="4">cv. Bd21</strain>
    </source>
</reference>
<feature type="domain" description="FBD" evidence="1">
    <location>
        <begin position="354"/>
        <end position="398"/>
    </location>
</feature>
<keyword evidence="5" id="KW-1185">Reference proteome</keyword>
<dbReference type="AlphaFoldDB" id="A0A2K2CG71"/>
<accession>A0A2K2CG71</accession>
<dbReference type="PANTHER" id="PTHR32141">
    <property type="match status" value="1"/>
</dbReference>
<evidence type="ECO:0000259" key="2">
    <source>
        <dbReference type="Pfam" id="PF24758"/>
    </source>
</evidence>
<gene>
    <name evidence="4" type="primary">LOC100846780</name>
    <name evidence="3" type="ORF">BRADI_5g09147v3</name>
</gene>
<protein>
    <submittedName>
        <fullName evidence="3 4">Uncharacterized protein</fullName>
    </submittedName>
</protein>
<dbReference type="Proteomes" id="UP000008810">
    <property type="component" value="Chromosome 5"/>
</dbReference>
<feature type="domain" description="F-box/LRR-repeat protein 15/At3g58940/PEG3-like LRR" evidence="2">
    <location>
        <begin position="106"/>
        <end position="328"/>
    </location>
</feature>
<evidence type="ECO:0000313" key="3">
    <source>
        <dbReference type="EMBL" id="PNT61019.1"/>
    </source>
</evidence>
<dbReference type="InterPro" id="IPR055411">
    <property type="entry name" value="LRR_FXL15/At3g58940/PEG3-like"/>
</dbReference>
<reference evidence="3" key="2">
    <citation type="submission" date="2017-06" db="EMBL/GenBank/DDBJ databases">
        <title>WGS assembly of Brachypodium distachyon.</title>
        <authorList>
            <consortium name="The International Brachypodium Initiative"/>
            <person name="Lucas S."/>
            <person name="Harmon-Smith M."/>
            <person name="Lail K."/>
            <person name="Tice H."/>
            <person name="Grimwood J."/>
            <person name="Bruce D."/>
            <person name="Barry K."/>
            <person name="Shu S."/>
            <person name="Lindquist E."/>
            <person name="Wang M."/>
            <person name="Pitluck S."/>
            <person name="Vogel J.P."/>
            <person name="Garvin D.F."/>
            <person name="Mockler T.C."/>
            <person name="Schmutz J."/>
            <person name="Rokhsar D."/>
            <person name="Bevan M.W."/>
        </authorList>
    </citation>
    <scope>NUCLEOTIDE SEQUENCE</scope>
    <source>
        <strain evidence="3">Bd21</strain>
    </source>
</reference>
<dbReference type="Gene3D" id="3.80.10.10">
    <property type="entry name" value="Ribonuclease Inhibitor"/>
    <property type="match status" value="1"/>
</dbReference>
<sequence length="460" mass="50690">MGFDGNDDHISELPEALLSDILYRLGTAEAARAVVLSTRFRDAWLATPLRLDDLELPALARGTGFSKEPWAVRADAVTRVLASHPGPVALFRLSRTTFRSRVSAAEAWFRDLAAKRAREVYLCCPPEWCHDALADPLLACPTLETLALGKCSLSDAGASASRLTELTLSETNLSEAALQSVLSGCPALRSVMLKHVHGLHRIRVRSCRSLVLLGVWHYKKLEEITVEDAPCLERVLGSVRLTAAITVVGAPKLTALGYVVVGIPYLFDGETAPQMSFNHALQEVGKGLRAPLHSVKILAITVKFSNENDMEKVISLLELFPCLETLHVKSSDNDQECGAVEDDTIGSIYYPKCDPIRCFVSHLKSVRLECKCNHPNHSMLEFASFLLARAHVLQFMRIRSKMSGLSEWVTKQQNLLSQSHRLSLEAEVVFEGIKRRDGFTIEGVNALSDPFDGDIDISGY</sequence>